<dbReference type="Proteomes" id="UP001151760">
    <property type="component" value="Unassembled WGS sequence"/>
</dbReference>
<evidence type="ECO:0000256" key="1">
    <source>
        <dbReference type="SAM" id="MobiDB-lite"/>
    </source>
</evidence>
<feature type="compositionally biased region" description="Basic and acidic residues" evidence="1">
    <location>
        <begin position="132"/>
        <end position="161"/>
    </location>
</feature>
<reference evidence="3" key="1">
    <citation type="journal article" date="2022" name="Int. J. Mol. Sci.">
        <title>Draft Genome of Tanacetum Coccineum: Genomic Comparison of Closely Related Tanacetum-Family Plants.</title>
        <authorList>
            <person name="Yamashiro T."/>
            <person name="Shiraishi A."/>
            <person name="Nakayama K."/>
            <person name="Satake H."/>
        </authorList>
    </citation>
    <scope>NUCLEOTIDE SEQUENCE</scope>
</reference>
<feature type="region of interest" description="Disordered" evidence="1">
    <location>
        <begin position="123"/>
        <end position="162"/>
    </location>
</feature>
<reference evidence="3" key="2">
    <citation type="submission" date="2022-01" db="EMBL/GenBank/DDBJ databases">
        <authorList>
            <person name="Yamashiro T."/>
            <person name="Shiraishi A."/>
            <person name="Satake H."/>
            <person name="Nakayama K."/>
        </authorList>
    </citation>
    <scope>NUCLEOTIDE SEQUENCE</scope>
</reference>
<evidence type="ECO:0000259" key="2">
    <source>
        <dbReference type="Pfam" id="PF25597"/>
    </source>
</evidence>
<evidence type="ECO:0000313" key="3">
    <source>
        <dbReference type="EMBL" id="GJT01339.1"/>
    </source>
</evidence>
<name>A0ABQ5AH43_9ASTR</name>
<protein>
    <recommendedName>
        <fullName evidence="2">Retroviral polymerase SH3-like domain-containing protein</fullName>
    </recommendedName>
</protein>
<comment type="caution">
    <text evidence="3">The sequence shown here is derived from an EMBL/GenBank/DDBJ whole genome shotgun (WGS) entry which is preliminary data.</text>
</comment>
<keyword evidence="4" id="KW-1185">Reference proteome</keyword>
<accession>A0ABQ5AH43</accession>
<organism evidence="3 4">
    <name type="scientific">Tanacetum coccineum</name>
    <dbReference type="NCBI Taxonomy" id="301880"/>
    <lineage>
        <taxon>Eukaryota</taxon>
        <taxon>Viridiplantae</taxon>
        <taxon>Streptophyta</taxon>
        <taxon>Embryophyta</taxon>
        <taxon>Tracheophyta</taxon>
        <taxon>Spermatophyta</taxon>
        <taxon>Magnoliopsida</taxon>
        <taxon>eudicotyledons</taxon>
        <taxon>Gunneridae</taxon>
        <taxon>Pentapetalae</taxon>
        <taxon>asterids</taxon>
        <taxon>campanulids</taxon>
        <taxon>Asterales</taxon>
        <taxon>Asteraceae</taxon>
        <taxon>Asteroideae</taxon>
        <taxon>Anthemideae</taxon>
        <taxon>Anthemidinae</taxon>
        <taxon>Tanacetum</taxon>
    </lineage>
</organism>
<dbReference type="Pfam" id="PF25597">
    <property type="entry name" value="SH3_retrovirus"/>
    <property type="match status" value="1"/>
</dbReference>
<sequence length="247" mass="27272">MRPFGCPVTILNTLDPLGKFDGKDDEGFFIGYSINRKAFRVFNTRPRKVEENPHITFLENKPNVAWSGPYWLFDIDLLTNSMNYEPVTAGNQTNKNPGIKDNVDTIPTQQYILLPLLYDSPQSSKDAVANDAGKKTNEEPSNEGERNGQEKEGGASNKEDDQNVQDFKVALDNLLVQQKKGYANSTNRDSTVSPSVSTAGQSFTNVDNLPTDPFMPDLEVTIDLLNIGIFSGACDDEDVGARLTLTT</sequence>
<proteinExistence type="predicted"/>
<dbReference type="EMBL" id="BQNB010012263">
    <property type="protein sequence ID" value="GJT01339.1"/>
    <property type="molecule type" value="Genomic_DNA"/>
</dbReference>
<dbReference type="InterPro" id="IPR057670">
    <property type="entry name" value="SH3_retrovirus"/>
</dbReference>
<evidence type="ECO:0000313" key="4">
    <source>
        <dbReference type="Proteomes" id="UP001151760"/>
    </source>
</evidence>
<feature type="domain" description="Retroviral polymerase SH3-like" evidence="2">
    <location>
        <begin position="7"/>
        <end position="61"/>
    </location>
</feature>
<gene>
    <name evidence="3" type="ORF">Tco_0822508</name>
</gene>